<keyword evidence="6 10" id="KW-0472">Membrane</keyword>
<keyword evidence="7" id="KW-0862">Zinc</keyword>
<dbReference type="GO" id="GO:0008270">
    <property type="term" value="F:zinc ion binding"/>
    <property type="evidence" value="ECO:0007669"/>
    <property type="project" value="UniProtKB-KW"/>
</dbReference>
<feature type="transmembrane region" description="Helical" evidence="10">
    <location>
        <begin position="382"/>
        <end position="399"/>
    </location>
</feature>
<feature type="compositionally biased region" description="Acidic residues" evidence="9">
    <location>
        <begin position="909"/>
        <end position="923"/>
    </location>
</feature>
<feature type="transmembrane region" description="Helical" evidence="10">
    <location>
        <begin position="571"/>
        <end position="595"/>
    </location>
</feature>
<dbReference type="FunCoup" id="A4VCQ1">
    <property type="interactions" value="2"/>
</dbReference>
<feature type="coiled-coil region" evidence="8">
    <location>
        <begin position="1130"/>
        <end position="1164"/>
    </location>
</feature>
<dbReference type="PANTHER" id="PTHR45689:SF5">
    <property type="entry name" value="I[[H]] CHANNEL, ISOFORM E"/>
    <property type="match status" value="1"/>
</dbReference>
<dbReference type="KEGG" id="tet:TTHERM_00977681"/>
<dbReference type="EMBL" id="GG662254">
    <property type="protein sequence ID" value="EDK31307.2"/>
    <property type="molecule type" value="Genomic_DNA"/>
</dbReference>
<dbReference type="Pfam" id="PF00098">
    <property type="entry name" value="zf-CCHC"/>
    <property type="match status" value="1"/>
</dbReference>
<dbReference type="Gene3D" id="1.10.287.70">
    <property type="match status" value="1"/>
</dbReference>
<evidence type="ECO:0000313" key="13">
    <source>
        <dbReference type="EMBL" id="EDK31307.2"/>
    </source>
</evidence>
<keyword evidence="7" id="KW-0863">Zinc-finger</keyword>
<dbReference type="InParanoid" id="A4VCQ1"/>
<feature type="compositionally biased region" description="Polar residues" evidence="9">
    <location>
        <begin position="927"/>
        <end position="945"/>
    </location>
</feature>
<dbReference type="Pfam" id="PF00520">
    <property type="entry name" value="Ion_trans"/>
    <property type="match status" value="1"/>
</dbReference>
<keyword evidence="2" id="KW-0813">Transport</keyword>
<dbReference type="InterPro" id="IPR014710">
    <property type="entry name" value="RmlC-like_jellyroll"/>
</dbReference>
<evidence type="ECO:0000256" key="1">
    <source>
        <dbReference type="ARBA" id="ARBA00004141"/>
    </source>
</evidence>
<evidence type="ECO:0000259" key="12">
    <source>
        <dbReference type="PROSITE" id="PS50158"/>
    </source>
</evidence>
<name>A4VCQ1_TETTS</name>
<feature type="domain" description="CCHC-type" evidence="12">
    <location>
        <begin position="814"/>
        <end position="829"/>
    </location>
</feature>
<dbReference type="SUPFAM" id="SSF57756">
    <property type="entry name" value="Retrovirus zinc finger-like domains"/>
    <property type="match status" value="1"/>
</dbReference>
<evidence type="ECO:0000256" key="10">
    <source>
        <dbReference type="SAM" id="Phobius"/>
    </source>
</evidence>
<organism evidence="13 14">
    <name type="scientific">Tetrahymena thermophila (strain SB210)</name>
    <dbReference type="NCBI Taxonomy" id="312017"/>
    <lineage>
        <taxon>Eukaryota</taxon>
        <taxon>Sar</taxon>
        <taxon>Alveolata</taxon>
        <taxon>Ciliophora</taxon>
        <taxon>Intramacronucleata</taxon>
        <taxon>Oligohymenophorea</taxon>
        <taxon>Hymenostomatida</taxon>
        <taxon>Tetrahymenina</taxon>
        <taxon>Tetrahymenidae</taxon>
        <taxon>Tetrahymena</taxon>
    </lineage>
</organism>
<dbReference type="InterPro" id="IPR051413">
    <property type="entry name" value="K/Na_HCN_channel"/>
</dbReference>
<dbReference type="CDD" id="cd00038">
    <property type="entry name" value="CAP_ED"/>
    <property type="match status" value="1"/>
</dbReference>
<dbReference type="PANTHER" id="PTHR45689">
    <property type="entry name" value="I[[H]] CHANNEL, ISOFORM E"/>
    <property type="match status" value="1"/>
</dbReference>
<evidence type="ECO:0000256" key="9">
    <source>
        <dbReference type="SAM" id="MobiDB-lite"/>
    </source>
</evidence>
<keyword evidence="7" id="KW-0479">Metal-binding</keyword>
<dbReference type="GO" id="GO:0098855">
    <property type="term" value="C:HCN channel complex"/>
    <property type="evidence" value="ECO:0007669"/>
    <property type="project" value="TreeGrafter"/>
</dbReference>
<dbReference type="SMART" id="SM00343">
    <property type="entry name" value="ZnF_C2HC"/>
    <property type="match status" value="1"/>
</dbReference>
<accession>A4VCQ1</accession>
<dbReference type="GO" id="GO:0003676">
    <property type="term" value="F:nucleic acid binding"/>
    <property type="evidence" value="ECO:0007669"/>
    <property type="project" value="InterPro"/>
</dbReference>
<protein>
    <submittedName>
        <fullName evidence="13">Cyclic nucleotide-binding domain protein</fullName>
    </submittedName>
</protein>
<dbReference type="Gene3D" id="2.60.120.10">
    <property type="entry name" value="Jelly Rolls"/>
    <property type="match status" value="1"/>
</dbReference>
<dbReference type="Pfam" id="PF00027">
    <property type="entry name" value="cNMP_binding"/>
    <property type="match status" value="1"/>
</dbReference>
<dbReference type="InterPro" id="IPR005821">
    <property type="entry name" value="Ion_trans_dom"/>
</dbReference>
<dbReference type="SUPFAM" id="SSF81324">
    <property type="entry name" value="Voltage-gated potassium channels"/>
    <property type="match status" value="1"/>
</dbReference>
<proteinExistence type="predicted"/>
<dbReference type="GO" id="GO:0035725">
    <property type="term" value="P:sodium ion transmembrane transport"/>
    <property type="evidence" value="ECO:0007669"/>
    <property type="project" value="TreeGrafter"/>
</dbReference>
<sequence>MSMPSLEYYYKQNKYPNQKSQFSLQNQQSIGFVIDEQQLPQESQLSRKCQKNLFEIQCTEVELGLNGDQTISNNSVFMLNNNNSILDNLFQNTEEAKIKQSNCSDKQRQETQISDQNLALNQTINKCQDHINNQDEGNIFNKIFKSDVQDMKDIKKGIQESSIKKLQKSQTTIKDQKKKNDLMIDKQNEMDLIRQDVNLKSPSECVGWIPEEIIYEKNIQEMNKKLTLAVKNNFNKAATQNYKEKKYQQNFQKAAEIVNRLLNTSMNRVMRVRQHVRNFIIFLKLRYINRKIDDLTDNDYNSINDLSNFYRSHKKKKNNKKFMKYFNFIFKLSQKVPIFMPTDTLRVVWDVVLVLFTYFFLYFYSILMFFASDTPDTEFIKDFYFCTFFIFIIDALIKFNTAFFDKDLVIIKRRQIAKQYILSTVFFTDLISLLVLGIKVIKKSNYIVYNPNHDLLTYGFNMLIFFKANGMQMKKMSFDYVFTLKESEKHVIKLINQLLSVITVAHIAAIGWYFLGVQEDLNMNQPNWLNKLNIQEDLYYHKYIYAIYWSITTMTTVGYGDITASNYGEALYISINMLFFSCVFAYSINNIGFILQEIEKSSKQLNDKIITMQRYLNRKNVNVSLKSRIRHYLSFLAQEQKDRDKQAEDQIIASLSNKLREEITIEINSKILNKYNIFSSNFSKQTLDKLVFKMTEVLINPNEIIFKEEQNDDMSIYFIQSGVIEIYQQSIQKLGKASVIQTLRDESLFGEISFFSGLSRKASARSINLSTLYKISREDFIEVIHENSEDYERFKMIQEQIIFQGELPLLHVECYNCQQIGHISSQCPKTHQILDKQFIVLKEIYSIFQYRSYVERKLEKNNFRPFNLISKNQDMSKLLKQNLQNENSQIQLMFDSDDQYTRSSYYNSEDQEDDEYEECDEDLSSSNSPTTNADNTSMKSSFNNQKKSPLMKKKTCKKKEASKKYLDSNLLGEDINSLLNSDAQSNTYNMVSNLANENPDQRKSYIKSFNFSNKDKSLDDIEPQKSYANLDTSHQLSNNNFITSDLYQIKSYTQTKLDLEQNSQDPSQNYKIEDEGQIKEIQTIKKMKMQKSSELSVDNKSQLDYSKQQIKRQSYSGSGLQHQFIKRSSFKIQQDEQQQIQQNLKNQEQNLNQQNKRISILLTQMNNNQNYITKNVQEQHNYRNSIDQILLQGILVNNILQSQLNLQQEQSFKPSKNLEPNSIDKKRNSILLQNLSHHQNKKNSMISIKEPIEEETNNSYKSAHQSKVASQHKNPIFKATSKEMNENNKNQTQQPAQNNQMVNSNDLQIVERLSKLLLNPQLPLLFQYTSGMSFREMTQINNSNSMDVFDKMHNFKKFFPHNNLDIVLNKLKLMQSEQKKMKKQRQINKPRRQNILFTRLYTNGEMTSEKIKLLQQDFNLDNYRPTYLSYGVSKRRGLQFPKFNHNQSALFS</sequence>
<dbReference type="InterPro" id="IPR001878">
    <property type="entry name" value="Znf_CCHC"/>
</dbReference>
<evidence type="ECO:0000313" key="14">
    <source>
        <dbReference type="Proteomes" id="UP000009168"/>
    </source>
</evidence>
<keyword evidence="5" id="KW-0406">Ion transport</keyword>
<dbReference type="SUPFAM" id="SSF51206">
    <property type="entry name" value="cAMP-binding domain-like"/>
    <property type="match status" value="1"/>
</dbReference>
<evidence type="ECO:0000256" key="8">
    <source>
        <dbReference type="SAM" id="Coils"/>
    </source>
</evidence>
<keyword evidence="14" id="KW-1185">Reference proteome</keyword>
<dbReference type="Proteomes" id="UP000009168">
    <property type="component" value="Unassembled WGS sequence"/>
</dbReference>
<evidence type="ECO:0000256" key="2">
    <source>
        <dbReference type="ARBA" id="ARBA00022448"/>
    </source>
</evidence>
<gene>
    <name evidence="13" type="ORF">TTHERM_00977681</name>
</gene>
<dbReference type="GeneID" id="7830033"/>
<feature type="transmembrane region" description="Helical" evidence="10">
    <location>
        <begin position="347"/>
        <end position="370"/>
    </location>
</feature>
<dbReference type="GO" id="GO:0005249">
    <property type="term" value="F:voltage-gated potassium channel activity"/>
    <property type="evidence" value="ECO:0007669"/>
    <property type="project" value="TreeGrafter"/>
</dbReference>
<dbReference type="PROSITE" id="PS50042">
    <property type="entry name" value="CNMP_BINDING_3"/>
    <property type="match status" value="1"/>
</dbReference>
<feature type="transmembrane region" description="Helical" evidence="10">
    <location>
        <begin position="494"/>
        <end position="515"/>
    </location>
</feature>
<dbReference type="SMART" id="SM00100">
    <property type="entry name" value="cNMP"/>
    <property type="match status" value="1"/>
</dbReference>
<dbReference type="OrthoDB" id="421226at2759"/>
<dbReference type="RefSeq" id="XP_001471487.2">
    <property type="nucleotide sequence ID" value="XM_001471437.2"/>
</dbReference>
<reference evidence="14" key="1">
    <citation type="journal article" date="2006" name="PLoS Biol.">
        <title>Macronuclear genome sequence of the ciliate Tetrahymena thermophila, a model eukaryote.</title>
        <authorList>
            <person name="Eisen J.A."/>
            <person name="Coyne R.S."/>
            <person name="Wu M."/>
            <person name="Wu D."/>
            <person name="Thiagarajan M."/>
            <person name="Wortman J.R."/>
            <person name="Badger J.H."/>
            <person name="Ren Q."/>
            <person name="Amedeo P."/>
            <person name="Jones K.M."/>
            <person name="Tallon L.J."/>
            <person name="Delcher A.L."/>
            <person name="Salzberg S.L."/>
            <person name="Silva J.C."/>
            <person name="Haas B.J."/>
            <person name="Majoros W.H."/>
            <person name="Farzad M."/>
            <person name="Carlton J.M."/>
            <person name="Smith R.K. Jr."/>
            <person name="Garg J."/>
            <person name="Pearlman R.E."/>
            <person name="Karrer K.M."/>
            <person name="Sun L."/>
            <person name="Manning G."/>
            <person name="Elde N.C."/>
            <person name="Turkewitz A.P."/>
            <person name="Asai D.J."/>
            <person name="Wilkes D.E."/>
            <person name="Wang Y."/>
            <person name="Cai H."/>
            <person name="Collins K."/>
            <person name="Stewart B.A."/>
            <person name="Lee S.R."/>
            <person name="Wilamowska K."/>
            <person name="Weinberg Z."/>
            <person name="Ruzzo W.L."/>
            <person name="Wloga D."/>
            <person name="Gaertig J."/>
            <person name="Frankel J."/>
            <person name="Tsao C.-C."/>
            <person name="Gorovsky M.A."/>
            <person name="Keeling P.J."/>
            <person name="Waller R.F."/>
            <person name="Patron N.J."/>
            <person name="Cherry J.M."/>
            <person name="Stover N.A."/>
            <person name="Krieger C.J."/>
            <person name="del Toro C."/>
            <person name="Ryder H.F."/>
            <person name="Williamson S.C."/>
            <person name="Barbeau R.A."/>
            <person name="Hamilton E.P."/>
            <person name="Orias E."/>
        </authorList>
    </citation>
    <scope>NUCLEOTIDE SEQUENCE [LARGE SCALE GENOMIC DNA]</scope>
    <source>
        <strain evidence="14">SB210</strain>
    </source>
</reference>
<dbReference type="Gene3D" id="1.10.287.630">
    <property type="entry name" value="Helix hairpin bin"/>
    <property type="match status" value="1"/>
</dbReference>
<dbReference type="InterPro" id="IPR018490">
    <property type="entry name" value="cNMP-bd_dom_sf"/>
</dbReference>
<evidence type="ECO:0000256" key="5">
    <source>
        <dbReference type="ARBA" id="ARBA00023065"/>
    </source>
</evidence>
<feature type="transmembrane region" description="Helical" evidence="10">
    <location>
        <begin position="543"/>
        <end position="559"/>
    </location>
</feature>
<feature type="transmembrane region" description="Helical" evidence="10">
    <location>
        <begin position="420"/>
        <end position="441"/>
    </location>
</feature>
<feature type="domain" description="Cyclic nucleotide-binding" evidence="11">
    <location>
        <begin position="678"/>
        <end position="793"/>
    </location>
</feature>
<evidence type="ECO:0000259" key="11">
    <source>
        <dbReference type="PROSITE" id="PS50042"/>
    </source>
</evidence>
<dbReference type="GO" id="GO:0003254">
    <property type="term" value="P:regulation of membrane depolarization"/>
    <property type="evidence" value="ECO:0007669"/>
    <property type="project" value="TreeGrafter"/>
</dbReference>
<dbReference type="PROSITE" id="PS50158">
    <property type="entry name" value="ZF_CCHC"/>
    <property type="match status" value="1"/>
</dbReference>
<dbReference type="Gene3D" id="4.10.60.10">
    <property type="entry name" value="Zinc finger, CCHC-type"/>
    <property type="match status" value="1"/>
</dbReference>
<keyword evidence="4 10" id="KW-1133">Transmembrane helix</keyword>
<dbReference type="InterPro" id="IPR000595">
    <property type="entry name" value="cNMP-bd_dom"/>
</dbReference>
<comment type="subcellular location">
    <subcellularLocation>
        <location evidence="1">Membrane</location>
        <topology evidence="1">Multi-pass membrane protein</topology>
    </subcellularLocation>
</comment>
<dbReference type="eggNOG" id="KOG0498">
    <property type="taxonomic scope" value="Eukaryota"/>
</dbReference>
<evidence type="ECO:0000256" key="6">
    <source>
        <dbReference type="ARBA" id="ARBA00023136"/>
    </source>
</evidence>
<feature type="region of interest" description="Disordered" evidence="9">
    <location>
        <begin position="907"/>
        <end position="959"/>
    </location>
</feature>
<evidence type="ECO:0000256" key="7">
    <source>
        <dbReference type="PROSITE-ProRule" id="PRU00047"/>
    </source>
</evidence>
<keyword evidence="3 10" id="KW-0812">Transmembrane</keyword>
<evidence type="ECO:0000256" key="3">
    <source>
        <dbReference type="ARBA" id="ARBA00022692"/>
    </source>
</evidence>
<evidence type="ECO:0000256" key="4">
    <source>
        <dbReference type="ARBA" id="ARBA00022989"/>
    </source>
</evidence>
<dbReference type="InterPro" id="IPR036875">
    <property type="entry name" value="Znf_CCHC_sf"/>
</dbReference>
<keyword evidence="8" id="KW-0175">Coiled coil</keyword>
<dbReference type="HOGENOM" id="CLU_003403_0_0_1"/>